<dbReference type="EMBL" id="CAJPEX010004348">
    <property type="protein sequence ID" value="CAG0922961.1"/>
    <property type="molecule type" value="Genomic_DNA"/>
</dbReference>
<feature type="region of interest" description="Disordered" evidence="1">
    <location>
        <begin position="355"/>
        <end position="375"/>
    </location>
</feature>
<keyword evidence="3" id="KW-1185">Reference proteome</keyword>
<evidence type="ECO:0000256" key="1">
    <source>
        <dbReference type="SAM" id="MobiDB-lite"/>
    </source>
</evidence>
<name>A0A7R9BY42_9CRUS</name>
<dbReference type="EMBL" id="OA886385">
    <property type="protein sequence ID" value="CAD7282809.1"/>
    <property type="molecule type" value="Genomic_DNA"/>
</dbReference>
<sequence>MVRPGSDLILVKCAWTRTKDVLHDIANNNTGTTLGRIEDATGVSTEFDNLLNTINGSNYSSLETPGSLFPGDASMSTAAGCDSWQPSSEPSTMIYNPVEIRGPCEKPPQLRLLTTSVEQLENPFRDSLENSKAATEPKGQIHASCPSTETPSIIKLPIMSFKNPIPQTLPEIETTDNRVVSKIPDVKNMVLDVHLPFAPKISDFLSFPGNKQQKPVSVKLLFQADDANTSNGFAMLSYLFANKERHHWEPELKLFAVPGDNQIVLDFAIPDADFAGLTLQEVVVDNCCDKRIKTQLSSGDTKLEEEESTSESTKSSSKILVNTMKFKSPSESGNESLDHDKIKDTTISQSGILKLSRSSQSSDDQQQQLNSVESITSRNKSLKRVAFRDRVRFGSLKSNLPINSKKYTNHSLDNEITGDNRWKRTIRPVSELVDHEASRRRSRLMRNYFNGGPFPVDVATSEVTDDGIQMSTSSRNRYLRTSRGFERILKRSRAKTEFNIDCIKKTDSSLQR</sequence>
<evidence type="ECO:0000313" key="2">
    <source>
        <dbReference type="EMBL" id="CAD7282809.1"/>
    </source>
</evidence>
<organism evidence="2">
    <name type="scientific">Notodromas monacha</name>
    <dbReference type="NCBI Taxonomy" id="399045"/>
    <lineage>
        <taxon>Eukaryota</taxon>
        <taxon>Metazoa</taxon>
        <taxon>Ecdysozoa</taxon>
        <taxon>Arthropoda</taxon>
        <taxon>Crustacea</taxon>
        <taxon>Oligostraca</taxon>
        <taxon>Ostracoda</taxon>
        <taxon>Podocopa</taxon>
        <taxon>Podocopida</taxon>
        <taxon>Cypridocopina</taxon>
        <taxon>Cypridoidea</taxon>
        <taxon>Cyprididae</taxon>
        <taxon>Notodromas</taxon>
    </lineage>
</organism>
<gene>
    <name evidence="2" type="ORF">NMOB1V02_LOCUS10428</name>
</gene>
<protein>
    <submittedName>
        <fullName evidence="2">Uncharacterized protein</fullName>
    </submittedName>
</protein>
<accession>A0A7R9BY42</accession>
<reference evidence="2" key="1">
    <citation type="submission" date="2020-11" db="EMBL/GenBank/DDBJ databases">
        <authorList>
            <person name="Tran Van P."/>
        </authorList>
    </citation>
    <scope>NUCLEOTIDE SEQUENCE</scope>
</reference>
<feature type="region of interest" description="Disordered" evidence="1">
    <location>
        <begin position="298"/>
        <end position="317"/>
    </location>
</feature>
<feature type="compositionally biased region" description="Low complexity" evidence="1">
    <location>
        <begin position="356"/>
        <end position="368"/>
    </location>
</feature>
<proteinExistence type="predicted"/>
<dbReference type="Proteomes" id="UP000678499">
    <property type="component" value="Unassembled WGS sequence"/>
</dbReference>
<dbReference type="AlphaFoldDB" id="A0A7R9BY42"/>
<evidence type="ECO:0000313" key="3">
    <source>
        <dbReference type="Proteomes" id="UP000678499"/>
    </source>
</evidence>